<sequence length="491" mass="56141">MRSPRYLYRASIFIFSLKIGVFGLLLWTFSTELIAESYAAYTFDDFAAQNDWGRVKVTTKTRTDAFSKDYAPGFYSFYQIFTGGNFRSQKGGTDKDEAGKYTFSGSGNSEVNLIYKSGIQTVSFSLGPRLQSRESRVYDRERTSVWDAEGIVSYAMNLHPLKLSLEGGRGWQRLDGFGFLFNGMANFGQFQIKSNESLSISIQSLNFKPDEESLKPSAWNHKRKELVGIALRSQEILFWENLQFYFYRYDEPNIAKQSSNFESTNQYGSFSYTGLEFRSMKFWNEANIDLAIIRVIGERKIKSAPWTENSIATNATLAYTAIHGLYSNFFWSIGGLYTSKDNTNRTDSNSNGFAAPLAEPRVLGGYSSFLLYQSVYFPNDRIFYEFSEKGKPGFENKGMRMFGLQWGMNLFTNLRGDLYLNRSSSEMGNGTEFILKLTQKFENSLNGFTSASFCYAKVDSNQKITYISEPFSELEKQKEFIRVYISAGFQF</sequence>
<dbReference type="RefSeq" id="WP_135623184.1">
    <property type="nucleotide sequence ID" value="NZ_RQGD01000022.1"/>
</dbReference>
<comment type="caution">
    <text evidence="2">The sequence shown here is derived from an EMBL/GenBank/DDBJ whole genome shotgun (WGS) entry which is preliminary data.</text>
</comment>
<reference evidence="2" key="1">
    <citation type="journal article" date="2019" name="PLoS Negl. Trop. Dis.">
        <title>Revisiting the worldwide diversity of Leptospira species in the environment.</title>
        <authorList>
            <person name="Vincent A.T."/>
            <person name="Schiettekatte O."/>
            <person name="Bourhy P."/>
            <person name="Veyrier F.J."/>
            <person name="Picardeau M."/>
        </authorList>
    </citation>
    <scope>NUCLEOTIDE SEQUENCE [LARGE SCALE GENOMIC DNA]</scope>
    <source>
        <strain evidence="2">201702476</strain>
    </source>
</reference>
<gene>
    <name evidence="2" type="ORF">EHQ58_07095</name>
</gene>
<keyword evidence="1" id="KW-1133">Transmembrane helix</keyword>
<evidence type="ECO:0000313" key="3">
    <source>
        <dbReference type="Proteomes" id="UP000297693"/>
    </source>
</evidence>
<organism evidence="2 3">
    <name type="scientific">Leptospira ognonensis</name>
    <dbReference type="NCBI Taxonomy" id="2484945"/>
    <lineage>
        <taxon>Bacteria</taxon>
        <taxon>Pseudomonadati</taxon>
        <taxon>Spirochaetota</taxon>
        <taxon>Spirochaetia</taxon>
        <taxon>Leptospirales</taxon>
        <taxon>Leptospiraceae</taxon>
        <taxon>Leptospira</taxon>
    </lineage>
</organism>
<feature type="transmembrane region" description="Helical" evidence="1">
    <location>
        <begin position="7"/>
        <end position="29"/>
    </location>
</feature>
<accession>A0A4R9K2M9</accession>
<dbReference type="AlphaFoldDB" id="A0A4R9K2M9"/>
<evidence type="ECO:0000256" key="1">
    <source>
        <dbReference type="SAM" id="Phobius"/>
    </source>
</evidence>
<evidence type="ECO:0008006" key="4">
    <source>
        <dbReference type="Google" id="ProtNLM"/>
    </source>
</evidence>
<dbReference type="Proteomes" id="UP000297693">
    <property type="component" value="Unassembled WGS sequence"/>
</dbReference>
<keyword evidence="3" id="KW-1185">Reference proteome</keyword>
<keyword evidence="1" id="KW-0812">Transmembrane</keyword>
<keyword evidence="1" id="KW-0472">Membrane</keyword>
<proteinExistence type="predicted"/>
<protein>
    <recommendedName>
        <fullName evidence="4">Alginate export domain-containing protein</fullName>
    </recommendedName>
</protein>
<evidence type="ECO:0000313" key="2">
    <source>
        <dbReference type="EMBL" id="TGL60259.1"/>
    </source>
</evidence>
<name>A0A4R9K2M9_9LEPT</name>
<dbReference type="OrthoDB" id="342207at2"/>
<dbReference type="EMBL" id="RQGD01000022">
    <property type="protein sequence ID" value="TGL60259.1"/>
    <property type="molecule type" value="Genomic_DNA"/>
</dbReference>